<keyword evidence="2" id="KW-1185">Reference proteome</keyword>
<comment type="caution">
    <text evidence="1">The sequence shown here is derived from an EMBL/GenBank/DDBJ whole genome shotgun (WGS) entry which is preliminary data.</text>
</comment>
<dbReference type="EMBL" id="CAAALY010052754">
    <property type="protein sequence ID" value="VEL21720.1"/>
    <property type="molecule type" value="Genomic_DNA"/>
</dbReference>
<evidence type="ECO:0000313" key="1">
    <source>
        <dbReference type="EMBL" id="VEL21720.1"/>
    </source>
</evidence>
<sequence length="92" mass="10515">MLPPAWPLQHPLLYPRFDPTDQSISSADWSYFQMSCPSFLIVTKSASHVYPTHTFACVRITPNLLPSLFCHLRYTLVLSSFYLPNFTALLPP</sequence>
<gene>
    <name evidence="1" type="ORF">PXEA_LOCUS15160</name>
</gene>
<proteinExistence type="predicted"/>
<evidence type="ECO:0000313" key="2">
    <source>
        <dbReference type="Proteomes" id="UP000784294"/>
    </source>
</evidence>
<reference evidence="1" key="1">
    <citation type="submission" date="2018-11" db="EMBL/GenBank/DDBJ databases">
        <authorList>
            <consortium name="Pathogen Informatics"/>
        </authorList>
    </citation>
    <scope>NUCLEOTIDE SEQUENCE</scope>
</reference>
<name>A0A448WWB6_9PLAT</name>
<accession>A0A448WWB6</accession>
<dbReference type="Proteomes" id="UP000784294">
    <property type="component" value="Unassembled WGS sequence"/>
</dbReference>
<organism evidence="1 2">
    <name type="scientific">Protopolystoma xenopodis</name>
    <dbReference type="NCBI Taxonomy" id="117903"/>
    <lineage>
        <taxon>Eukaryota</taxon>
        <taxon>Metazoa</taxon>
        <taxon>Spiralia</taxon>
        <taxon>Lophotrochozoa</taxon>
        <taxon>Platyhelminthes</taxon>
        <taxon>Monogenea</taxon>
        <taxon>Polyopisthocotylea</taxon>
        <taxon>Polystomatidea</taxon>
        <taxon>Polystomatidae</taxon>
        <taxon>Protopolystoma</taxon>
    </lineage>
</organism>
<protein>
    <submittedName>
        <fullName evidence="1">Uncharacterized protein</fullName>
    </submittedName>
</protein>
<dbReference type="AlphaFoldDB" id="A0A448WWB6"/>